<reference evidence="1 2" key="1">
    <citation type="submission" date="2016-02" db="EMBL/GenBank/DDBJ databases">
        <authorList>
            <person name="Wen L."/>
            <person name="He K."/>
            <person name="Yang H."/>
        </authorList>
    </citation>
    <scope>NUCLEOTIDE SEQUENCE [LARGE SCALE GENOMIC DNA]</scope>
    <source>
        <strain evidence="1 2">DSM 22607</strain>
    </source>
</reference>
<name>A0A136Q5I6_9FIRM</name>
<sequence length="64" mass="7563">MIYRRLAGMEENIFAKLVYIFAESGNRKNVHFTVRPFSRKIKLIHCKRSNKYGKNYRSIDGKPA</sequence>
<protein>
    <submittedName>
        <fullName evidence="1">Uncharacterized protein</fullName>
    </submittedName>
</protein>
<keyword evidence="2" id="KW-1185">Reference proteome</keyword>
<dbReference type="Proteomes" id="UP000070366">
    <property type="component" value="Unassembled WGS sequence"/>
</dbReference>
<gene>
    <name evidence="1" type="ORF">HMPREF3293_01240</name>
</gene>
<accession>A0A136Q5I6</accession>
<organism evidence="1 2">
    <name type="scientific">Christensenella minuta</name>
    <dbReference type="NCBI Taxonomy" id="626937"/>
    <lineage>
        <taxon>Bacteria</taxon>
        <taxon>Bacillati</taxon>
        <taxon>Bacillota</taxon>
        <taxon>Clostridia</taxon>
        <taxon>Christensenellales</taxon>
        <taxon>Christensenellaceae</taxon>
        <taxon>Christensenella</taxon>
    </lineage>
</organism>
<proteinExistence type="predicted"/>
<evidence type="ECO:0000313" key="2">
    <source>
        <dbReference type="Proteomes" id="UP000070366"/>
    </source>
</evidence>
<comment type="caution">
    <text evidence="1">The sequence shown here is derived from an EMBL/GenBank/DDBJ whole genome shotgun (WGS) entry which is preliminary data.</text>
</comment>
<dbReference type="AlphaFoldDB" id="A0A136Q5I6"/>
<evidence type="ECO:0000313" key="1">
    <source>
        <dbReference type="EMBL" id="KXK65948.1"/>
    </source>
</evidence>
<dbReference type="EMBL" id="LSZW01000054">
    <property type="protein sequence ID" value="KXK65948.1"/>
    <property type="molecule type" value="Genomic_DNA"/>
</dbReference>
<dbReference type="STRING" id="626937.HMPREF3293_01240"/>